<organism evidence="1">
    <name type="scientific">Candidatus Kentrum sp. LFY</name>
    <dbReference type="NCBI Taxonomy" id="2126342"/>
    <lineage>
        <taxon>Bacteria</taxon>
        <taxon>Pseudomonadati</taxon>
        <taxon>Pseudomonadota</taxon>
        <taxon>Gammaproteobacteria</taxon>
        <taxon>Candidatus Kentrum</taxon>
    </lineage>
</organism>
<sequence>MVFVLLSRGDYYRDATIDYEALSVERNAPRWMRMLEKYGYSRCNKKGVR</sequence>
<dbReference type="EMBL" id="CAADFH010000112">
    <property type="protein sequence ID" value="VFK00121.1"/>
    <property type="molecule type" value="Genomic_DNA"/>
</dbReference>
<dbReference type="AlphaFoldDB" id="A0A450V5T0"/>
<accession>A0A450V5T0</accession>
<protein>
    <submittedName>
        <fullName evidence="1">Uncharacterized protein</fullName>
    </submittedName>
</protein>
<evidence type="ECO:0000313" key="1">
    <source>
        <dbReference type="EMBL" id="VFK00121.1"/>
    </source>
</evidence>
<name>A0A450V5T0_9GAMM</name>
<reference evidence="1" key="1">
    <citation type="submission" date="2019-02" db="EMBL/GenBank/DDBJ databases">
        <authorList>
            <person name="Gruber-Vodicka R. H."/>
            <person name="Seah K. B. B."/>
        </authorList>
    </citation>
    <scope>NUCLEOTIDE SEQUENCE</scope>
    <source>
        <strain evidence="1">BECK_M6</strain>
    </source>
</reference>
<gene>
    <name evidence="1" type="ORF">BECKLFY1418A_GA0070994_11121</name>
</gene>
<proteinExistence type="predicted"/>